<evidence type="ECO:0000313" key="2">
    <source>
        <dbReference type="Proteomes" id="UP000049495"/>
    </source>
</evidence>
<dbReference type="Proteomes" id="UP000049495">
    <property type="component" value="Unassembled WGS sequence"/>
</dbReference>
<accession>A0A822N022</accession>
<proteinExistence type="predicted"/>
<sequence>MFPRHCFCHLSQTARYSLSQKGPLFALYNAYLETPIQTSKIQKAPVRVLTGALIQALILAFKRDA</sequence>
<dbReference type="EMBL" id="CCJV01000140">
    <property type="protein sequence ID" value="CDT66577.1"/>
    <property type="molecule type" value="Genomic_DNA"/>
</dbReference>
<evidence type="ECO:0000313" key="1">
    <source>
        <dbReference type="EMBL" id="CDT66577.1"/>
    </source>
</evidence>
<organism evidence="1 2">
    <name type="scientific">Vibrio crassostreae</name>
    <dbReference type="NCBI Taxonomy" id="246167"/>
    <lineage>
        <taxon>Bacteria</taxon>
        <taxon>Pseudomonadati</taxon>
        <taxon>Pseudomonadota</taxon>
        <taxon>Gammaproteobacteria</taxon>
        <taxon>Vibrionales</taxon>
        <taxon>Vibrionaceae</taxon>
        <taxon>Vibrio</taxon>
    </lineage>
</organism>
<dbReference type="AlphaFoldDB" id="A0A822N022"/>
<gene>
    <name evidence="1" type="ORF">VCR5J5_760101</name>
</gene>
<comment type="caution">
    <text evidence="1">The sequence shown here is derived from an EMBL/GenBank/DDBJ whole genome shotgun (WGS) entry which is preliminary data.</text>
</comment>
<name>A0A822N022_9VIBR</name>
<protein>
    <submittedName>
        <fullName evidence="1">Uncharacterized protein</fullName>
    </submittedName>
</protein>
<reference evidence="2" key="1">
    <citation type="submission" date="2014-06" db="EMBL/GenBank/DDBJ databases">
        <authorList>
            <person name="Le Roux Frederique"/>
        </authorList>
    </citation>
    <scope>NUCLEOTIDE SEQUENCE [LARGE SCALE GENOMIC DNA]</scope>
    <source>
        <strain evidence="2">J5-5</strain>
    </source>
</reference>